<dbReference type="Proteomes" id="UP000646827">
    <property type="component" value="Unassembled WGS sequence"/>
</dbReference>
<gene>
    <name evidence="1" type="ORF">INT45_009867</name>
</gene>
<protein>
    <submittedName>
        <fullName evidence="1">Uncharacterized protein</fullName>
    </submittedName>
</protein>
<evidence type="ECO:0000313" key="2">
    <source>
        <dbReference type="Proteomes" id="UP000646827"/>
    </source>
</evidence>
<evidence type="ECO:0000313" key="1">
    <source>
        <dbReference type="EMBL" id="KAG2219259.1"/>
    </source>
</evidence>
<dbReference type="AlphaFoldDB" id="A0A8H7RYA7"/>
<name>A0A8H7RYA7_9FUNG</name>
<reference evidence="1 2" key="1">
    <citation type="submission" date="2020-12" db="EMBL/GenBank/DDBJ databases">
        <title>Metabolic potential, ecology and presence of endohyphal bacteria is reflected in genomic diversity of Mucoromycotina.</title>
        <authorList>
            <person name="Muszewska A."/>
            <person name="Okrasinska A."/>
            <person name="Steczkiewicz K."/>
            <person name="Drgas O."/>
            <person name="Orlowska M."/>
            <person name="Perlinska-Lenart U."/>
            <person name="Aleksandrzak-Piekarczyk T."/>
            <person name="Szatraj K."/>
            <person name="Zielenkiewicz U."/>
            <person name="Pilsyk S."/>
            <person name="Malc E."/>
            <person name="Mieczkowski P."/>
            <person name="Kruszewska J.S."/>
            <person name="Biernat P."/>
            <person name="Pawlowska J."/>
        </authorList>
    </citation>
    <scope>NUCLEOTIDE SEQUENCE [LARGE SCALE GENOMIC DNA]</scope>
    <source>
        <strain evidence="1 2">CBS 142.35</strain>
    </source>
</reference>
<dbReference type="EMBL" id="JAEPRB010000188">
    <property type="protein sequence ID" value="KAG2219259.1"/>
    <property type="molecule type" value="Genomic_DNA"/>
</dbReference>
<proteinExistence type="predicted"/>
<keyword evidence="2" id="KW-1185">Reference proteome</keyword>
<sequence>MTVLWMIADSAHFDPVDEFDADWAKQCILDILNTYRWGIMEKIVRHGKERDLTMRLWRAIDISFDNLCLKILRSDQQSSASSSRQNEE</sequence>
<organism evidence="1 2">
    <name type="scientific">Circinella minor</name>
    <dbReference type="NCBI Taxonomy" id="1195481"/>
    <lineage>
        <taxon>Eukaryota</taxon>
        <taxon>Fungi</taxon>
        <taxon>Fungi incertae sedis</taxon>
        <taxon>Mucoromycota</taxon>
        <taxon>Mucoromycotina</taxon>
        <taxon>Mucoromycetes</taxon>
        <taxon>Mucorales</taxon>
        <taxon>Lichtheimiaceae</taxon>
        <taxon>Circinella</taxon>
    </lineage>
</organism>
<dbReference type="OrthoDB" id="2287538at2759"/>
<accession>A0A8H7RYA7</accession>
<comment type="caution">
    <text evidence="1">The sequence shown here is derived from an EMBL/GenBank/DDBJ whole genome shotgun (WGS) entry which is preliminary data.</text>
</comment>